<keyword evidence="4" id="KW-1185">Reference proteome</keyword>
<dbReference type="EMBL" id="FO082276">
    <property type="protein sequence ID" value="CCO15615.1"/>
    <property type="molecule type" value="Genomic_DNA"/>
</dbReference>
<evidence type="ECO:0000256" key="2">
    <source>
        <dbReference type="SAM" id="Phobius"/>
    </source>
</evidence>
<dbReference type="Proteomes" id="UP000198341">
    <property type="component" value="Chromosome 3"/>
</dbReference>
<protein>
    <submittedName>
        <fullName evidence="3">Uncharacterized protein</fullName>
    </submittedName>
</protein>
<reference evidence="3 4" key="1">
    <citation type="submission" date="2011-10" db="EMBL/GenBank/DDBJ databases">
        <authorList>
            <person name="Genoscope - CEA"/>
        </authorList>
    </citation>
    <scope>NUCLEOTIDE SEQUENCE [LARGE SCALE GENOMIC DNA]</scope>
    <source>
        <strain evidence="3 4">RCC 1105</strain>
    </source>
</reference>
<accession>K8ET50</accession>
<dbReference type="AlphaFoldDB" id="K8ET50"/>
<sequence>MDEDMFLVRRLTLSFVISISPKGVSKNAHHMTRAALALGVLQPSLSSRQSGRRRRHDIVRCTATRGGGGDKNGRTVTPPSPTRILFRRRSSFPTMISPRSFEGTSSGGNGEYVNDDETNANNEGTGMLWCIKKCIGWVEKQVQNAKNAAPLLKWPDAVLLSKQTGRDVCGNAMVILVGLCVFTAMLGCIDWCIVAFRSWLLLP</sequence>
<evidence type="ECO:0000256" key="1">
    <source>
        <dbReference type="SAM" id="MobiDB-lite"/>
    </source>
</evidence>
<dbReference type="KEGG" id="bpg:Bathy03g03040"/>
<keyword evidence="2" id="KW-1133">Transmembrane helix</keyword>
<gene>
    <name evidence="3" type="ORF">Bathy03g03040</name>
</gene>
<name>K8ET50_9CHLO</name>
<feature type="transmembrane region" description="Helical" evidence="2">
    <location>
        <begin position="172"/>
        <end position="196"/>
    </location>
</feature>
<keyword evidence="2" id="KW-0812">Transmembrane</keyword>
<dbReference type="GeneID" id="19016841"/>
<keyword evidence="2" id="KW-0472">Membrane</keyword>
<dbReference type="RefSeq" id="XP_007514178.1">
    <property type="nucleotide sequence ID" value="XM_007514116.1"/>
</dbReference>
<evidence type="ECO:0000313" key="3">
    <source>
        <dbReference type="EMBL" id="CCO15615.1"/>
    </source>
</evidence>
<feature type="region of interest" description="Disordered" evidence="1">
    <location>
        <begin position="62"/>
        <end position="81"/>
    </location>
</feature>
<organism evidence="3 4">
    <name type="scientific">Bathycoccus prasinos</name>
    <dbReference type="NCBI Taxonomy" id="41875"/>
    <lineage>
        <taxon>Eukaryota</taxon>
        <taxon>Viridiplantae</taxon>
        <taxon>Chlorophyta</taxon>
        <taxon>Mamiellophyceae</taxon>
        <taxon>Mamiellales</taxon>
        <taxon>Bathycoccaceae</taxon>
        <taxon>Bathycoccus</taxon>
    </lineage>
</organism>
<evidence type="ECO:0000313" key="4">
    <source>
        <dbReference type="Proteomes" id="UP000198341"/>
    </source>
</evidence>
<proteinExistence type="predicted"/>